<feature type="domain" description="CdaR GGDEF-like" evidence="4">
    <location>
        <begin position="290"/>
        <end position="404"/>
    </location>
</feature>
<dbReference type="Gene3D" id="1.10.10.2840">
    <property type="entry name" value="PucR C-terminal helix-turn-helix domain"/>
    <property type="match status" value="1"/>
</dbReference>
<dbReference type="Proteomes" id="UP000603865">
    <property type="component" value="Unassembled WGS sequence"/>
</dbReference>
<dbReference type="AlphaFoldDB" id="A0A918FDN8"/>
<reference evidence="5" key="2">
    <citation type="submission" date="2020-09" db="EMBL/GenBank/DDBJ databases">
        <authorList>
            <person name="Sun Q."/>
            <person name="Ohkuma M."/>
        </authorList>
    </citation>
    <scope>NUCLEOTIDE SEQUENCE</scope>
    <source>
        <strain evidence="5">JCM 31311</strain>
    </source>
</reference>
<dbReference type="InterPro" id="IPR012914">
    <property type="entry name" value="PucR_dom"/>
</dbReference>
<protein>
    <recommendedName>
        <fullName evidence="7">PucR family transcriptional regulator</fullName>
    </recommendedName>
</protein>
<dbReference type="InterPro" id="IPR051448">
    <property type="entry name" value="CdaR-like_regulators"/>
</dbReference>
<reference evidence="5" key="1">
    <citation type="journal article" date="2014" name="Int. J. Syst. Evol. Microbiol.">
        <title>Complete genome sequence of Corynebacterium casei LMG S-19264T (=DSM 44701T), isolated from a smear-ripened cheese.</title>
        <authorList>
            <consortium name="US DOE Joint Genome Institute (JGI-PGF)"/>
            <person name="Walter F."/>
            <person name="Albersmeier A."/>
            <person name="Kalinowski J."/>
            <person name="Ruckert C."/>
        </authorList>
    </citation>
    <scope>NUCLEOTIDE SEQUENCE</scope>
    <source>
        <strain evidence="5">JCM 31311</strain>
    </source>
</reference>
<proteinExistence type="inferred from homology"/>
<dbReference type="InterPro" id="IPR025736">
    <property type="entry name" value="PucR_C-HTH_dom"/>
</dbReference>
<dbReference type="RefSeq" id="WP_189092426.1">
    <property type="nucleotide sequence ID" value="NZ_BMQL01000036.1"/>
</dbReference>
<evidence type="ECO:0000259" key="2">
    <source>
        <dbReference type="Pfam" id="PF07905"/>
    </source>
</evidence>
<sequence>MRLSEVLALPVCRDVRRVSAGNAQRGNLDPEVLLAHVIDVPHSERWVSRGTLMLTTGLSWPQDEAELSELGEQLAQQQPAAVLLAVPGPLTAFPVQVARALAAAGVAALELPYAVPFASVVRAVHEANVREQSALLERSEAIHRALTRSALGGGLSDVVETLALHLNRPVAMVGADGEYRLGAVAGLPAPSVLERELARPGAAPRRLAGGLLTPILLRGERAGGLWIGSGDAAEASAQGSGLDLRSAEHAATVAALLLLAQQNIEQREAQLGAAFVDTLLEGRLSDDPVADSAAWERARRLGFDPLRPYVVALLTLTGTLPPSLDDVAQRERLAGQVRAALRTLGAAPLLSVGLSHLWLLLPATVSPERLWTLLGSETASRLSLVYTRPRTGAAGIATGRAEALSLAPHVPTGEVRGAAQLLLPRALSGDRDAQRDLVASLLGPLEQVRGGAALIQTVRTLCEHSWAQDRAAAALAVHKNTLRYRIGRIEDLTGRPLSEADTRSLWWLALQLDGLERASVLP</sequence>
<dbReference type="InterPro" id="IPR042070">
    <property type="entry name" value="PucR_C-HTH_sf"/>
</dbReference>
<dbReference type="EMBL" id="BMQL01000036">
    <property type="protein sequence ID" value="GGR25636.1"/>
    <property type="molecule type" value="Genomic_DNA"/>
</dbReference>
<evidence type="ECO:0000313" key="5">
    <source>
        <dbReference type="EMBL" id="GGR25636.1"/>
    </source>
</evidence>
<keyword evidence="6" id="KW-1185">Reference proteome</keyword>
<evidence type="ECO:0008006" key="7">
    <source>
        <dbReference type="Google" id="ProtNLM"/>
    </source>
</evidence>
<evidence type="ECO:0000259" key="3">
    <source>
        <dbReference type="Pfam" id="PF13556"/>
    </source>
</evidence>
<dbReference type="PANTHER" id="PTHR33744:SF7">
    <property type="entry name" value="PUCR FAMILY TRANSCRIPTIONAL REGULATOR"/>
    <property type="match status" value="1"/>
</dbReference>
<dbReference type="InterPro" id="IPR041522">
    <property type="entry name" value="CdaR_GGDEF"/>
</dbReference>
<comment type="similarity">
    <text evidence="1">Belongs to the CdaR family.</text>
</comment>
<dbReference type="PANTHER" id="PTHR33744">
    <property type="entry name" value="CARBOHYDRATE DIACID REGULATOR"/>
    <property type="match status" value="1"/>
</dbReference>
<evidence type="ECO:0000256" key="1">
    <source>
        <dbReference type="ARBA" id="ARBA00006754"/>
    </source>
</evidence>
<comment type="caution">
    <text evidence="5">The sequence shown here is derived from an EMBL/GenBank/DDBJ whole genome shotgun (WGS) entry which is preliminary data.</text>
</comment>
<evidence type="ECO:0000313" key="6">
    <source>
        <dbReference type="Proteomes" id="UP000603865"/>
    </source>
</evidence>
<feature type="domain" description="PucR C-terminal helix-turn-helix" evidence="3">
    <location>
        <begin position="454"/>
        <end position="511"/>
    </location>
</feature>
<gene>
    <name evidence="5" type="ORF">GCM10008957_41580</name>
</gene>
<dbReference type="Pfam" id="PF07905">
    <property type="entry name" value="PucR"/>
    <property type="match status" value="1"/>
</dbReference>
<dbReference type="Pfam" id="PF17853">
    <property type="entry name" value="GGDEF_2"/>
    <property type="match status" value="1"/>
</dbReference>
<accession>A0A918FDN8</accession>
<feature type="domain" description="Purine catabolism PurC-like" evidence="2">
    <location>
        <begin position="5"/>
        <end position="127"/>
    </location>
</feature>
<evidence type="ECO:0000259" key="4">
    <source>
        <dbReference type="Pfam" id="PF17853"/>
    </source>
</evidence>
<name>A0A918FDN8_9DEIO</name>
<organism evidence="5 6">
    <name type="scientific">Deinococcus ruber</name>
    <dbReference type="NCBI Taxonomy" id="1848197"/>
    <lineage>
        <taxon>Bacteria</taxon>
        <taxon>Thermotogati</taxon>
        <taxon>Deinococcota</taxon>
        <taxon>Deinococci</taxon>
        <taxon>Deinococcales</taxon>
        <taxon>Deinococcaceae</taxon>
        <taxon>Deinococcus</taxon>
    </lineage>
</organism>
<dbReference type="Pfam" id="PF13556">
    <property type="entry name" value="HTH_30"/>
    <property type="match status" value="1"/>
</dbReference>